<dbReference type="GeneID" id="27317294"/>
<proteinExistence type="predicted"/>
<sequence length="96" mass="10674">MLSATMSQAPWATRPGQKVFKSRFAPSYKPGPHFLGITPSAVMRWAPTAGYFGAATGIFLFFFFAEIPRVSKDIGEKLPIIGPWFHKEIAPEDNPF</sequence>
<dbReference type="InParanoid" id="A0A0D1X9T9"/>
<dbReference type="EMBL" id="KN847590">
    <property type="protein sequence ID" value="KIV98935.1"/>
    <property type="molecule type" value="Genomic_DNA"/>
</dbReference>
<dbReference type="Proteomes" id="UP000053259">
    <property type="component" value="Unassembled WGS sequence"/>
</dbReference>
<dbReference type="AlphaFoldDB" id="A0A0D1X9T9"/>
<dbReference type="PANTHER" id="PTHR28254:SF1">
    <property type="entry name" value="CYTOCHROME B-C1 COMPLEX SUBUNIT 10, MITOCHONDRIAL"/>
    <property type="match status" value="1"/>
</dbReference>
<keyword evidence="3" id="KW-1185">Reference proteome</keyword>
<dbReference type="GO" id="GO:0005739">
    <property type="term" value="C:mitochondrion"/>
    <property type="evidence" value="ECO:0007669"/>
    <property type="project" value="GOC"/>
</dbReference>
<dbReference type="Pfam" id="PF09796">
    <property type="entry name" value="QCR10"/>
    <property type="match status" value="1"/>
</dbReference>
<dbReference type="PANTHER" id="PTHR28254">
    <property type="entry name" value="CYTOCHROME B-C1 COMPLEX SUBUNIT 10"/>
    <property type="match status" value="1"/>
</dbReference>
<dbReference type="RefSeq" id="XP_016208805.1">
    <property type="nucleotide sequence ID" value="XM_016363364.1"/>
</dbReference>
<keyword evidence="1" id="KW-0472">Membrane</keyword>
<organism evidence="2 3">
    <name type="scientific">Verruconis gallopava</name>
    <dbReference type="NCBI Taxonomy" id="253628"/>
    <lineage>
        <taxon>Eukaryota</taxon>
        <taxon>Fungi</taxon>
        <taxon>Dikarya</taxon>
        <taxon>Ascomycota</taxon>
        <taxon>Pezizomycotina</taxon>
        <taxon>Dothideomycetes</taxon>
        <taxon>Pleosporomycetidae</taxon>
        <taxon>Venturiales</taxon>
        <taxon>Sympoventuriaceae</taxon>
        <taxon>Verruconis</taxon>
    </lineage>
</organism>
<dbReference type="GO" id="GO:0006122">
    <property type="term" value="P:mitochondrial electron transport, ubiquinol to cytochrome c"/>
    <property type="evidence" value="ECO:0007669"/>
    <property type="project" value="InterPro"/>
</dbReference>
<dbReference type="VEuPathDB" id="FungiDB:PV09_09321"/>
<protein>
    <submittedName>
        <fullName evidence="2">Uncharacterized protein</fullName>
    </submittedName>
</protein>
<evidence type="ECO:0000313" key="3">
    <source>
        <dbReference type="Proteomes" id="UP000053259"/>
    </source>
</evidence>
<feature type="transmembrane region" description="Helical" evidence="1">
    <location>
        <begin position="49"/>
        <end position="67"/>
    </location>
</feature>
<keyword evidence="1" id="KW-0812">Transmembrane</keyword>
<keyword evidence="1" id="KW-1133">Transmembrane helix</keyword>
<dbReference type="HOGENOM" id="CLU_152072_0_0_1"/>
<evidence type="ECO:0000256" key="1">
    <source>
        <dbReference type="SAM" id="Phobius"/>
    </source>
</evidence>
<name>A0A0D1X9T9_9PEZI</name>
<evidence type="ECO:0000313" key="2">
    <source>
        <dbReference type="EMBL" id="KIV98935.1"/>
    </source>
</evidence>
<dbReference type="OrthoDB" id="2391627at2759"/>
<dbReference type="InterPro" id="IPR019182">
    <property type="entry name" value="Cytochrome_b-c1_su10_fun"/>
</dbReference>
<reference evidence="2 3" key="1">
    <citation type="submission" date="2015-01" db="EMBL/GenBank/DDBJ databases">
        <title>The Genome Sequence of Ochroconis gallopava CBS43764.</title>
        <authorList>
            <consortium name="The Broad Institute Genomics Platform"/>
            <person name="Cuomo C."/>
            <person name="de Hoog S."/>
            <person name="Gorbushina A."/>
            <person name="Stielow B."/>
            <person name="Teixiera M."/>
            <person name="Abouelleil A."/>
            <person name="Chapman S.B."/>
            <person name="Priest M."/>
            <person name="Young S.K."/>
            <person name="Wortman J."/>
            <person name="Nusbaum C."/>
            <person name="Birren B."/>
        </authorList>
    </citation>
    <scope>NUCLEOTIDE SEQUENCE [LARGE SCALE GENOMIC DNA]</scope>
    <source>
        <strain evidence="2 3">CBS 43764</strain>
    </source>
</reference>
<gene>
    <name evidence="2" type="ORF">PV09_09321</name>
</gene>
<dbReference type="STRING" id="253628.A0A0D1X9T9"/>
<accession>A0A0D1X9T9</accession>